<feature type="non-terminal residue" evidence="2">
    <location>
        <position position="1"/>
    </location>
</feature>
<feature type="region of interest" description="Disordered" evidence="1">
    <location>
        <begin position="77"/>
        <end position="100"/>
    </location>
</feature>
<organism evidence="2 3">
    <name type="scientific">Vigna angularis var. angularis</name>
    <dbReference type="NCBI Taxonomy" id="157739"/>
    <lineage>
        <taxon>Eukaryota</taxon>
        <taxon>Viridiplantae</taxon>
        <taxon>Streptophyta</taxon>
        <taxon>Embryophyta</taxon>
        <taxon>Tracheophyta</taxon>
        <taxon>Spermatophyta</taxon>
        <taxon>Magnoliopsida</taxon>
        <taxon>eudicotyledons</taxon>
        <taxon>Gunneridae</taxon>
        <taxon>Pentapetalae</taxon>
        <taxon>rosids</taxon>
        <taxon>fabids</taxon>
        <taxon>Fabales</taxon>
        <taxon>Fabaceae</taxon>
        <taxon>Papilionoideae</taxon>
        <taxon>50 kb inversion clade</taxon>
        <taxon>NPAAA clade</taxon>
        <taxon>indigoferoid/millettioid clade</taxon>
        <taxon>Phaseoleae</taxon>
        <taxon>Vigna</taxon>
    </lineage>
</organism>
<dbReference type="AlphaFoldDB" id="A0A0S3RXP7"/>
<gene>
    <name evidence="2" type="primary">Vigan.04G290900</name>
    <name evidence="2" type="ORF">VIGAN_04290900</name>
</gene>
<dbReference type="EMBL" id="AP015037">
    <property type="protein sequence ID" value="BAT85370.1"/>
    <property type="molecule type" value="Genomic_DNA"/>
</dbReference>
<sequence length="100" mass="11224">VLDVNFGEQPCQKMAIKYHFLICKILADIIERCPHCVQSEPTSVGTRPVCQRARITHTCVRTKCSCVLTCLNALHHPHTSGQFSQPVQAESDVSDYAKRK</sequence>
<keyword evidence="3" id="KW-1185">Reference proteome</keyword>
<dbReference type="Proteomes" id="UP000291084">
    <property type="component" value="Chromosome 4"/>
</dbReference>
<evidence type="ECO:0000313" key="2">
    <source>
        <dbReference type="EMBL" id="BAT85370.1"/>
    </source>
</evidence>
<feature type="compositionally biased region" description="Polar residues" evidence="1">
    <location>
        <begin position="79"/>
        <end position="88"/>
    </location>
</feature>
<evidence type="ECO:0000256" key="1">
    <source>
        <dbReference type="SAM" id="MobiDB-lite"/>
    </source>
</evidence>
<accession>A0A0S3RXP7</accession>
<name>A0A0S3RXP7_PHAAN</name>
<evidence type="ECO:0000313" key="3">
    <source>
        <dbReference type="Proteomes" id="UP000291084"/>
    </source>
</evidence>
<protein>
    <submittedName>
        <fullName evidence="2">Uncharacterized protein</fullName>
    </submittedName>
</protein>
<reference evidence="2 3" key="1">
    <citation type="journal article" date="2015" name="Sci. Rep.">
        <title>The power of single molecule real-time sequencing technology in the de novo assembly of a eukaryotic genome.</title>
        <authorList>
            <person name="Sakai H."/>
            <person name="Naito K."/>
            <person name="Ogiso-Tanaka E."/>
            <person name="Takahashi Y."/>
            <person name="Iseki K."/>
            <person name="Muto C."/>
            <person name="Satou K."/>
            <person name="Teruya K."/>
            <person name="Shiroma A."/>
            <person name="Shimoji M."/>
            <person name="Hirano T."/>
            <person name="Itoh T."/>
            <person name="Kaga A."/>
            <person name="Tomooka N."/>
        </authorList>
    </citation>
    <scope>NUCLEOTIDE SEQUENCE [LARGE SCALE GENOMIC DNA]</scope>
    <source>
        <strain evidence="3">cv. Shumari</strain>
    </source>
</reference>
<proteinExistence type="predicted"/>